<keyword evidence="2" id="KW-1185">Reference proteome</keyword>
<evidence type="ECO:0000313" key="2">
    <source>
        <dbReference type="Proteomes" id="UP001338125"/>
    </source>
</evidence>
<comment type="caution">
    <text evidence="1">The sequence shown here is derived from an EMBL/GenBank/DDBJ whole genome shotgun (WGS) entry which is preliminary data.</text>
</comment>
<dbReference type="Proteomes" id="UP001338125">
    <property type="component" value="Unassembled WGS sequence"/>
</dbReference>
<name>A0ABR0SMX5_9HYPO</name>
<organism evidence="1 2">
    <name type="scientific">Cladobotryum mycophilum</name>
    <dbReference type="NCBI Taxonomy" id="491253"/>
    <lineage>
        <taxon>Eukaryota</taxon>
        <taxon>Fungi</taxon>
        <taxon>Dikarya</taxon>
        <taxon>Ascomycota</taxon>
        <taxon>Pezizomycotina</taxon>
        <taxon>Sordariomycetes</taxon>
        <taxon>Hypocreomycetidae</taxon>
        <taxon>Hypocreales</taxon>
        <taxon>Hypocreaceae</taxon>
        <taxon>Cladobotryum</taxon>
    </lineage>
</organism>
<proteinExistence type="predicted"/>
<reference evidence="1 2" key="1">
    <citation type="submission" date="2024-01" db="EMBL/GenBank/DDBJ databases">
        <title>Complete genome of Cladobotryum mycophilum ATHUM6906.</title>
        <authorList>
            <person name="Christinaki A.C."/>
            <person name="Myridakis A.I."/>
            <person name="Kouvelis V.N."/>
        </authorList>
    </citation>
    <scope>NUCLEOTIDE SEQUENCE [LARGE SCALE GENOMIC DNA]</scope>
    <source>
        <strain evidence="1 2">ATHUM6906</strain>
    </source>
</reference>
<evidence type="ECO:0000313" key="1">
    <source>
        <dbReference type="EMBL" id="KAK5993538.1"/>
    </source>
</evidence>
<gene>
    <name evidence="1" type="ORF">PT974_06972</name>
</gene>
<sequence>MLPGDIVQIVLEAYDQGWTNIVSETSIKINYYESKNEGVSRDSPLVLYIMTYAPWYHRADSSARRVLDLIFTQLETIRNFSSVQYAPYSVLAIGRSVVATVPADGLPERGRSAGQ</sequence>
<dbReference type="EMBL" id="JAVFKD010000012">
    <property type="protein sequence ID" value="KAK5993538.1"/>
    <property type="molecule type" value="Genomic_DNA"/>
</dbReference>
<accession>A0ABR0SMX5</accession>
<protein>
    <submittedName>
        <fullName evidence="1">Uncharacterized protein</fullName>
    </submittedName>
</protein>